<evidence type="ECO:0000313" key="7">
    <source>
        <dbReference type="EMBL" id="PSL24208.1"/>
    </source>
</evidence>
<dbReference type="PROSITE" id="PS51686">
    <property type="entry name" value="SAM_MT_RSMB_NOP"/>
    <property type="match status" value="1"/>
</dbReference>
<dbReference type="GO" id="GO:0003723">
    <property type="term" value="F:RNA binding"/>
    <property type="evidence" value="ECO:0007669"/>
    <property type="project" value="UniProtKB-UniRule"/>
</dbReference>
<dbReference type="PRINTS" id="PR02008">
    <property type="entry name" value="RCMTFAMILY"/>
</dbReference>
<dbReference type="Gene3D" id="3.40.50.150">
    <property type="entry name" value="Vaccinia Virus protein VP39"/>
    <property type="match status" value="1"/>
</dbReference>
<name>A0A2P8FR53_9BACT</name>
<comment type="caution">
    <text evidence="7">The sequence shown here is derived from an EMBL/GenBank/DDBJ whole genome shotgun (WGS) entry which is preliminary data.</text>
</comment>
<keyword evidence="1 5" id="KW-0489">Methyltransferase</keyword>
<accession>A0A2P8FR53</accession>
<keyword evidence="3 5" id="KW-0949">S-adenosyl-L-methionine</keyword>
<dbReference type="Pfam" id="PF22458">
    <property type="entry name" value="RsmF-B_ferredox"/>
    <property type="match status" value="1"/>
</dbReference>
<dbReference type="InterPro" id="IPR029063">
    <property type="entry name" value="SAM-dependent_MTases_sf"/>
</dbReference>
<dbReference type="PANTHER" id="PTHR22807:SF53">
    <property type="entry name" value="RIBOSOMAL RNA SMALL SUBUNIT METHYLTRANSFERASE B-RELATED"/>
    <property type="match status" value="1"/>
</dbReference>
<feature type="binding site" evidence="5">
    <location>
        <position position="293"/>
    </location>
    <ligand>
        <name>S-adenosyl-L-methionine</name>
        <dbReference type="ChEBI" id="CHEBI:59789"/>
    </ligand>
</feature>
<feature type="binding site" evidence="5">
    <location>
        <position position="338"/>
    </location>
    <ligand>
        <name>S-adenosyl-L-methionine</name>
        <dbReference type="ChEBI" id="CHEBI:59789"/>
    </ligand>
</feature>
<sequence length="439" mass="49574">MILVGGWWGPHLHSSRSIANFVFLFYLETEILKLYKGLVAATVEALQDIFVKNRQADRVVEQLLKSNKKWGARDRAFIAENVYEIVRWWRLVKYAAHVEKASEGDDFWRLAGAWQLIKPLQLEGREALETLPEWPEFEGIDRQSVIERYQEGLKIRKIAQSIPDWIDQIGESEIGEEWPAELAALNQIAPVVLRVNSLKTDMAAVREQLGPDITETVAGVPDALVLKKRINVSGLDSFKNGFFEVQDAGSQLIAPYLDVHPGMSVIDACAGAGGKSLHLAALLRNTGSILSMDIEHHKLQELERRAARNGVTNLTTMLISSEKIINNLSETADRLLLDVPCSGLGVLRRNPDSKWKLKPEFLEKIRKVQADILENYSKMVKKGGKMVYATCSVLPSESEEQVKAFTKRHKADWRFVSEHRTSPARDGFDGFYMALLERK</sequence>
<feature type="domain" description="SAM-dependent MTase RsmB/NOP-type" evidence="6">
    <location>
        <begin position="181"/>
        <end position="439"/>
    </location>
</feature>
<evidence type="ECO:0000313" key="8">
    <source>
        <dbReference type="Proteomes" id="UP000241964"/>
    </source>
</evidence>
<dbReference type="InterPro" id="IPR049560">
    <property type="entry name" value="MeTrfase_RsmB-F_NOP2_cat"/>
</dbReference>
<evidence type="ECO:0000256" key="2">
    <source>
        <dbReference type="ARBA" id="ARBA00022679"/>
    </source>
</evidence>
<evidence type="ECO:0000259" key="6">
    <source>
        <dbReference type="PROSITE" id="PS51686"/>
    </source>
</evidence>
<feature type="active site" description="Nucleophile" evidence="5">
    <location>
        <position position="391"/>
    </location>
</feature>
<protein>
    <submittedName>
        <fullName evidence="7">16S rRNA (Cytosine967-C5)-methyltransferase</fullName>
    </submittedName>
</protein>
<organism evidence="7 8">
    <name type="scientific">Dyadobacter jiangsuensis</name>
    <dbReference type="NCBI Taxonomy" id="1591085"/>
    <lineage>
        <taxon>Bacteria</taxon>
        <taxon>Pseudomonadati</taxon>
        <taxon>Bacteroidota</taxon>
        <taxon>Cytophagia</taxon>
        <taxon>Cytophagales</taxon>
        <taxon>Spirosomataceae</taxon>
        <taxon>Dyadobacter</taxon>
    </lineage>
</organism>
<keyword evidence="2 5" id="KW-0808">Transferase</keyword>
<evidence type="ECO:0000256" key="5">
    <source>
        <dbReference type="PROSITE-ProRule" id="PRU01023"/>
    </source>
</evidence>
<dbReference type="PANTHER" id="PTHR22807">
    <property type="entry name" value="NOP2 YEAST -RELATED NOL1/NOP2/FMU SUN DOMAIN-CONTAINING"/>
    <property type="match status" value="1"/>
</dbReference>
<dbReference type="GO" id="GO:0008173">
    <property type="term" value="F:RNA methyltransferase activity"/>
    <property type="evidence" value="ECO:0007669"/>
    <property type="project" value="InterPro"/>
</dbReference>
<comment type="similarity">
    <text evidence="5">Belongs to the class I-like SAM-binding methyltransferase superfamily. RsmB/NOP family.</text>
</comment>
<evidence type="ECO:0000256" key="4">
    <source>
        <dbReference type="ARBA" id="ARBA00022884"/>
    </source>
</evidence>
<comment type="caution">
    <text evidence="5">Lacks conserved residue(s) required for the propagation of feature annotation.</text>
</comment>
<dbReference type="InterPro" id="IPR054728">
    <property type="entry name" value="RsmB-like_ferredoxin"/>
</dbReference>
<dbReference type="CDD" id="cd02440">
    <property type="entry name" value="AdoMet_MTases"/>
    <property type="match status" value="1"/>
</dbReference>
<dbReference type="GO" id="GO:0001510">
    <property type="term" value="P:RNA methylation"/>
    <property type="evidence" value="ECO:0007669"/>
    <property type="project" value="InterPro"/>
</dbReference>
<proteinExistence type="inferred from homology"/>
<gene>
    <name evidence="7" type="ORF">CLV60_11435</name>
</gene>
<dbReference type="Proteomes" id="UP000241964">
    <property type="component" value="Unassembled WGS sequence"/>
</dbReference>
<dbReference type="InterPro" id="IPR001678">
    <property type="entry name" value="MeTrfase_RsmB-F_NOP2_dom"/>
</dbReference>
<dbReference type="SUPFAM" id="SSF53335">
    <property type="entry name" value="S-adenosyl-L-methionine-dependent methyltransferases"/>
    <property type="match status" value="1"/>
</dbReference>
<evidence type="ECO:0000256" key="1">
    <source>
        <dbReference type="ARBA" id="ARBA00022603"/>
    </source>
</evidence>
<dbReference type="InterPro" id="IPR023267">
    <property type="entry name" value="RCMT"/>
</dbReference>
<keyword evidence="4 5" id="KW-0694">RNA-binding</keyword>
<dbReference type="EMBL" id="PYAS01000014">
    <property type="protein sequence ID" value="PSL24208.1"/>
    <property type="molecule type" value="Genomic_DNA"/>
</dbReference>
<keyword evidence="8" id="KW-1185">Reference proteome</keyword>
<dbReference type="AlphaFoldDB" id="A0A2P8FR53"/>
<reference evidence="7 8" key="1">
    <citation type="submission" date="2018-03" db="EMBL/GenBank/DDBJ databases">
        <title>Genomic Encyclopedia of Archaeal and Bacterial Type Strains, Phase II (KMG-II): from individual species to whole genera.</title>
        <authorList>
            <person name="Goeker M."/>
        </authorList>
    </citation>
    <scope>NUCLEOTIDE SEQUENCE [LARGE SCALE GENOMIC DNA]</scope>
    <source>
        <strain evidence="7 8">DSM 29057</strain>
    </source>
</reference>
<dbReference type="Pfam" id="PF01189">
    <property type="entry name" value="Methyltr_RsmB-F"/>
    <property type="match status" value="1"/>
</dbReference>
<evidence type="ECO:0000256" key="3">
    <source>
        <dbReference type="ARBA" id="ARBA00022691"/>
    </source>
</evidence>